<dbReference type="Proteomes" id="UP000317648">
    <property type="component" value="Chromosome"/>
</dbReference>
<sequence precursor="true">MHFTIPHRFPRRFAAGACWIFLLAAAPFSLLENPPAVFAQGPPPEERYEWPADAPPVAAVPFDARQALAHQQAWAAYLKLPTQKTVELKGGVKMPMQLIPPGEFRPGFGPGRSRGRPTFIDKPFWIAETEVTQAQWEALMGPQKADPRLSNLYPTGPRLPVAQITAAEAVAFCEALTQQERDAGRLPAGYQYDLPSPYQWEFACSGGTETTWFFGDDASKLGEYAWFGEAARTPSEDGGLGQPVPHEVAQKKPSIWGLYDVYGNVGEFCVTQIQLINAAGGEAPGPTDPLYVQYGGACYEKPERITSSSKVRVPGDLPKPNLGFRVVLTEPVFIKRRPPPPRPTRPPPSSTPDNVMPPLEVADGPGGVDWPASAPPRATVPFDARQAQAHQQAWSDYLGMPVERKIALPHGVSLNMVLIPPGDFKMGSSPGEFEGGKIDQYPRHRVWITKPYYLGKYEVTVGEWDAVMRLKKSPPDLSYSPLGGRSVAQLHEFVTQLNALVADEKIRFALPTEAQWEFACRAGTETDWCVADEKQLFSYSWYRDSQLREKALPEGETRRLTGAAALNDFLAGNKVRDGFIERRNANIGQLNANAFGLHDMHGNVREVCSDFYDRSYYSSSPPNDPTGPPSGDLHVARGGSYGEVAWRVSSSVRYMVTPRASDTQTGLRLVMILLDK</sequence>
<feature type="signal peptide" evidence="2">
    <location>
        <begin position="1"/>
        <end position="39"/>
    </location>
</feature>
<proteinExistence type="predicted"/>
<dbReference type="SUPFAM" id="SSF56436">
    <property type="entry name" value="C-type lectin-like"/>
    <property type="match status" value="2"/>
</dbReference>
<keyword evidence="4" id="KW-0418">Kinase</keyword>
<dbReference type="PANTHER" id="PTHR23150:SF19">
    <property type="entry name" value="FORMYLGLYCINE-GENERATING ENZYME"/>
    <property type="match status" value="1"/>
</dbReference>
<feature type="domain" description="Sulfatase-modifying factor enzyme-like" evidence="3">
    <location>
        <begin position="509"/>
        <end position="670"/>
    </location>
</feature>
<gene>
    <name evidence="4" type="primary">pkn1_2</name>
    <name evidence="4" type="ORF">Pla8534_02340</name>
</gene>
<dbReference type="OrthoDB" id="9812426at2"/>
<evidence type="ECO:0000259" key="3">
    <source>
        <dbReference type="Pfam" id="PF03781"/>
    </source>
</evidence>
<evidence type="ECO:0000256" key="2">
    <source>
        <dbReference type="SAM" id="SignalP"/>
    </source>
</evidence>
<dbReference type="InterPro" id="IPR042095">
    <property type="entry name" value="SUMF_sf"/>
</dbReference>
<dbReference type="RefSeq" id="WP_145048476.1">
    <property type="nucleotide sequence ID" value="NZ_CP036433.1"/>
</dbReference>
<dbReference type="InterPro" id="IPR051043">
    <property type="entry name" value="Sulfatase_Mod_Factor_Kinase"/>
</dbReference>
<dbReference type="GO" id="GO:0120147">
    <property type="term" value="F:formylglycine-generating oxidase activity"/>
    <property type="evidence" value="ECO:0007669"/>
    <property type="project" value="TreeGrafter"/>
</dbReference>
<keyword evidence="2" id="KW-0732">Signal</keyword>
<dbReference type="KEGG" id="lcre:Pla8534_02340"/>
<evidence type="ECO:0000313" key="4">
    <source>
        <dbReference type="EMBL" id="QDU92486.1"/>
    </source>
</evidence>
<keyword evidence="4" id="KW-0808">Transferase</keyword>
<dbReference type="EMBL" id="CP036433">
    <property type="protein sequence ID" value="QDU92486.1"/>
    <property type="molecule type" value="Genomic_DNA"/>
</dbReference>
<feature type="region of interest" description="Disordered" evidence="1">
    <location>
        <begin position="333"/>
        <end position="366"/>
    </location>
</feature>
<dbReference type="Gene3D" id="3.90.1580.10">
    <property type="entry name" value="paralog of FGE (formylglycine-generating enzyme)"/>
    <property type="match status" value="2"/>
</dbReference>
<dbReference type="Pfam" id="PF03781">
    <property type="entry name" value="FGE-sulfatase"/>
    <property type="match status" value="3"/>
</dbReference>
<dbReference type="EC" id="2.7.11.1" evidence="4"/>
<organism evidence="4 5">
    <name type="scientific">Lignipirellula cremea</name>
    <dbReference type="NCBI Taxonomy" id="2528010"/>
    <lineage>
        <taxon>Bacteria</taxon>
        <taxon>Pseudomonadati</taxon>
        <taxon>Planctomycetota</taxon>
        <taxon>Planctomycetia</taxon>
        <taxon>Pirellulales</taxon>
        <taxon>Pirellulaceae</taxon>
        <taxon>Lignipirellula</taxon>
    </lineage>
</organism>
<feature type="chain" id="PRO_5022138914" evidence="2">
    <location>
        <begin position="40"/>
        <end position="676"/>
    </location>
</feature>
<feature type="domain" description="Sulfatase-modifying factor enzyme-like" evidence="3">
    <location>
        <begin position="98"/>
        <end position="327"/>
    </location>
</feature>
<dbReference type="AlphaFoldDB" id="A0A518DKY9"/>
<dbReference type="InterPro" id="IPR005532">
    <property type="entry name" value="SUMF_dom"/>
</dbReference>
<keyword evidence="5" id="KW-1185">Reference proteome</keyword>
<accession>A0A518DKY9</accession>
<dbReference type="GO" id="GO:0004674">
    <property type="term" value="F:protein serine/threonine kinase activity"/>
    <property type="evidence" value="ECO:0007669"/>
    <property type="project" value="UniProtKB-EC"/>
</dbReference>
<dbReference type="PANTHER" id="PTHR23150">
    <property type="entry name" value="SULFATASE MODIFYING FACTOR 1, 2"/>
    <property type="match status" value="1"/>
</dbReference>
<dbReference type="InterPro" id="IPR016187">
    <property type="entry name" value="CTDL_fold"/>
</dbReference>
<evidence type="ECO:0000313" key="5">
    <source>
        <dbReference type="Proteomes" id="UP000317648"/>
    </source>
</evidence>
<evidence type="ECO:0000256" key="1">
    <source>
        <dbReference type="SAM" id="MobiDB-lite"/>
    </source>
</evidence>
<protein>
    <submittedName>
        <fullName evidence="4">Serine/threonine-protein kinase pkn1</fullName>
        <ecNumber evidence="4">2.7.11.1</ecNumber>
    </submittedName>
</protein>
<name>A0A518DKY9_9BACT</name>
<reference evidence="4 5" key="1">
    <citation type="submission" date="2019-02" db="EMBL/GenBank/DDBJ databases">
        <title>Deep-cultivation of Planctomycetes and their phenomic and genomic characterization uncovers novel biology.</title>
        <authorList>
            <person name="Wiegand S."/>
            <person name="Jogler M."/>
            <person name="Boedeker C."/>
            <person name="Pinto D."/>
            <person name="Vollmers J."/>
            <person name="Rivas-Marin E."/>
            <person name="Kohn T."/>
            <person name="Peeters S.H."/>
            <person name="Heuer A."/>
            <person name="Rast P."/>
            <person name="Oberbeckmann S."/>
            <person name="Bunk B."/>
            <person name="Jeske O."/>
            <person name="Meyerdierks A."/>
            <person name="Storesund J.E."/>
            <person name="Kallscheuer N."/>
            <person name="Luecker S."/>
            <person name="Lage O.M."/>
            <person name="Pohl T."/>
            <person name="Merkel B.J."/>
            <person name="Hornburger P."/>
            <person name="Mueller R.-W."/>
            <person name="Bruemmer F."/>
            <person name="Labrenz M."/>
            <person name="Spormann A.M."/>
            <person name="Op den Camp H."/>
            <person name="Overmann J."/>
            <person name="Amann R."/>
            <person name="Jetten M.S.M."/>
            <person name="Mascher T."/>
            <person name="Medema M.H."/>
            <person name="Devos D.P."/>
            <person name="Kaster A.-K."/>
            <person name="Ovreas L."/>
            <person name="Rohde M."/>
            <person name="Galperin M.Y."/>
            <person name="Jogler C."/>
        </authorList>
    </citation>
    <scope>NUCLEOTIDE SEQUENCE [LARGE SCALE GENOMIC DNA]</scope>
    <source>
        <strain evidence="4 5">Pla85_3_4</strain>
    </source>
</reference>
<feature type="compositionally biased region" description="Pro residues" evidence="1">
    <location>
        <begin position="340"/>
        <end position="350"/>
    </location>
</feature>
<feature type="domain" description="Sulfatase-modifying factor enzyme-like" evidence="3">
    <location>
        <begin position="415"/>
        <end position="472"/>
    </location>
</feature>